<feature type="transmembrane region" description="Helical" evidence="8">
    <location>
        <begin position="76"/>
        <end position="97"/>
    </location>
</feature>
<dbReference type="EMBL" id="JAROCY010000004">
    <property type="protein sequence ID" value="MDF8332548.1"/>
    <property type="molecule type" value="Genomic_DNA"/>
</dbReference>
<sequence length="298" mass="31742">MSGTNQGEAQRGGMPFALGAYLIWGFLPLYFKLLHDVPPLEVVAWRVLFTLPLCLAIVTMRGQWPEMRAIFTSPRTLARLALSAVLVAANWVIYVAAVQQGHVLAASLGYYINPLLNILLGTVFLSERLNRARWAAVAIAACGIALLLWGAVEMLALALTLAVSFALYGLVRKLTPVGAVPGLATETILLLPAAGAVAAWYGAAPAGSALMHGIGTALLLVGSGVLTAVPLLMFAVAARRLDLSTLGFVQFMSPTIAFVLGLLAFDEPLAPVKLVCFVLIWVAIALFTGDMLRRRPPR</sequence>
<dbReference type="InterPro" id="IPR000620">
    <property type="entry name" value="EamA_dom"/>
</dbReference>
<keyword evidence="11" id="KW-1185">Reference proteome</keyword>
<evidence type="ECO:0000313" key="11">
    <source>
        <dbReference type="Proteomes" id="UP001222770"/>
    </source>
</evidence>
<evidence type="ECO:0000256" key="8">
    <source>
        <dbReference type="SAM" id="Phobius"/>
    </source>
</evidence>
<dbReference type="InterPro" id="IPR037185">
    <property type="entry name" value="EmrE-like"/>
</dbReference>
<protein>
    <submittedName>
        <fullName evidence="10">EamA family transporter RarD</fullName>
    </submittedName>
</protein>
<proteinExistence type="inferred from homology"/>
<comment type="caution">
    <text evidence="10">The sequence shown here is derived from an EMBL/GenBank/DDBJ whole genome shotgun (WGS) entry which is preliminary data.</text>
</comment>
<evidence type="ECO:0000256" key="2">
    <source>
        <dbReference type="ARBA" id="ARBA00007362"/>
    </source>
</evidence>
<evidence type="ECO:0000259" key="9">
    <source>
        <dbReference type="Pfam" id="PF00892"/>
    </source>
</evidence>
<feature type="domain" description="EamA" evidence="9">
    <location>
        <begin position="13"/>
        <end position="148"/>
    </location>
</feature>
<comment type="subcellular location">
    <subcellularLocation>
        <location evidence="1">Cell membrane</location>
        <topology evidence="1">Multi-pass membrane protein</topology>
    </subcellularLocation>
</comment>
<feature type="transmembrane region" description="Helical" evidence="8">
    <location>
        <begin position="132"/>
        <end position="149"/>
    </location>
</feature>
<feature type="transmembrane region" description="Helical" evidence="8">
    <location>
        <begin position="271"/>
        <end position="292"/>
    </location>
</feature>
<feature type="transmembrane region" description="Helical" evidence="8">
    <location>
        <begin position="209"/>
        <end position="234"/>
    </location>
</feature>
<comment type="similarity">
    <text evidence="2">Belongs to the EamA transporter family.</text>
</comment>
<dbReference type="PANTHER" id="PTHR22911">
    <property type="entry name" value="ACYL-MALONYL CONDENSING ENZYME-RELATED"/>
    <property type="match status" value="1"/>
</dbReference>
<evidence type="ECO:0000256" key="5">
    <source>
        <dbReference type="ARBA" id="ARBA00022692"/>
    </source>
</evidence>
<feature type="transmembrane region" description="Helical" evidence="8">
    <location>
        <begin position="155"/>
        <end position="171"/>
    </location>
</feature>
<evidence type="ECO:0000256" key="4">
    <source>
        <dbReference type="ARBA" id="ARBA00022475"/>
    </source>
</evidence>
<feature type="transmembrane region" description="Helical" evidence="8">
    <location>
        <begin position="12"/>
        <end position="31"/>
    </location>
</feature>
<feature type="transmembrane region" description="Helical" evidence="8">
    <location>
        <begin position="246"/>
        <end position="265"/>
    </location>
</feature>
<evidence type="ECO:0000256" key="1">
    <source>
        <dbReference type="ARBA" id="ARBA00004651"/>
    </source>
</evidence>
<dbReference type="Proteomes" id="UP001222770">
    <property type="component" value="Unassembled WGS sequence"/>
</dbReference>
<keyword evidence="4" id="KW-1003">Cell membrane</keyword>
<feature type="transmembrane region" description="Helical" evidence="8">
    <location>
        <begin position="183"/>
        <end position="203"/>
    </location>
</feature>
<name>A0ABT6CF48_9SPHN</name>
<gene>
    <name evidence="10" type="primary">rarD</name>
    <name evidence="10" type="ORF">POM99_04980</name>
</gene>
<dbReference type="Pfam" id="PF00892">
    <property type="entry name" value="EamA"/>
    <property type="match status" value="1"/>
</dbReference>
<dbReference type="RefSeq" id="WP_277275758.1">
    <property type="nucleotide sequence ID" value="NZ_JAROCY010000004.1"/>
</dbReference>
<keyword evidence="5 8" id="KW-0812">Transmembrane</keyword>
<dbReference type="PANTHER" id="PTHR22911:SF137">
    <property type="entry name" value="SOLUTE CARRIER FAMILY 35 MEMBER G2-RELATED"/>
    <property type="match status" value="1"/>
</dbReference>
<evidence type="ECO:0000313" key="10">
    <source>
        <dbReference type="EMBL" id="MDF8332548.1"/>
    </source>
</evidence>
<dbReference type="SUPFAM" id="SSF103481">
    <property type="entry name" value="Multidrug resistance efflux transporter EmrE"/>
    <property type="match status" value="2"/>
</dbReference>
<keyword evidence="6 8" id="KW-1133">Transmembrane helix</keyword>
<dbReference type="NCBIfam" id="TIGR00688">
    <property type="entry name" value="rarD"/>
    <property type="match status" value="1"/>
</dbReference>
<evidence type="ECO:0000256" key="3">
    <source>
        <dbReference type="ARBA" id="ARBA00022448"/>
    </source>
</evidence>
<keyword evidence="3" id="KW-0813">Transport</keyword>
<organism evidence="10 11">
    <name type="scientific">Novosphingobium cyanobacteriorum</name>
    <dbReference type="NCBI Taxonomy" id="3024215"/>
    <lineage>
        <taxon>Bacteria</taxon>
        <taxon>Pseudomonadati</taxon>
        <taxon>Pseudomonadota</taxon>
        <taxon>Alphaproteobacteria</taxon>
        <taxon>Sphingomonadales</taxon>
        <taxon>Sphingomonadaceae</taxon>
        <taxon>Novosphingobium</taxon>
    </lineage>
</organism>
<reference evidence="10 11" key="1">
    <citation type="submission" date="2023-03" db="EMBL/GenBank/DDBJ databases">
        <title>Novosphingobium cyanobacteriorum sp. nov., isolated from a eutrophic reservoir during the Microcystis bloom period.</title>
        <authorList>
            <person name="Kang M."/>
            <person name="Le V."/>
            <person name="Ko S.-R."/>
            <person name="Lee S.-A."/>
            <person name="Ahn C.-Y."/>
        </authorList>
    </citation>
    <scope>NUCLEOTIDE SEQUENCE [LARGE SCALE GENOMIC DNA]</scope>
    <source>
        <strain evidence="10 11">HBC54</strain>
    </source>
</reference>
<dbReference type="InterPro" id="IPR004626">
    <property type="entry name" value="RarD"/>
</dbReference>
<evidence type="ECO:0000256" key="7">
    <source>
        <dbReference type="ARBA" id="ARBA00023136"/>
    </source>
</evidence>
<feature type="transmembrane region" description="Helical" evidence="8">
    <location>
        <begin position="43"/>
        <end position="64"/>
    </location>
</feature>
<accession>A0ABT6CF48</accession>
<feature type="transmembrane region" description="Helical" evidence="8">
    <location>
        <begin position="103"/>
        <end position="125"/>
    </location>
</feature>
<keyword evidence="7 8" id="KW-0472">Membrane</keyword>
<evidence type="ECO:0000256" key="6">
    <source>
        <dbReference type="ARBA" id="ARBA00022989"/>
    </source>
</evidence>